<protein>
    <recommendedName>
        <fullName evidence="7">Eukaryotic translation initiation factor 3 subunit A</fullName>
        <shortName evidence="7">eIF3a</shortName>
    </recommendedName>
    <alternativeName>
        <fullName evidence="7">Eukaryotic translation initiation factor 3 110 kDa subunit homolog</fullName>
        <shortName evidence="7">eIF3 p110</shortName>
    </alternativeName>
    <alternativeName>
        <fullName evidence="7">Translation initiation factor eIF3, p110 subunit homolog</fullName>
    </alternativeName>
</protein>
<dbReference type="GO" id="GO:0002188">
    <property type="term" value="P:translation reinitiation"/>
    <property type="evidence" value="ECO:0007669"/>
    <property type="project" value="TreeGrafter"/>
</dbReference>
<feature type="region of interest" description="Disordered" evidence="8">
    <location>
        <begin position="509"/>
        <end position="549"/>
    </location>
</feature>
<dbReference type="AlphaFoldDB" id="A0AA35JEP5"/>
<dbReference type="Pfam" id="PF01399">
    <property type="entry name" value="PCI"/>
    <property type="match status" value="1"/>
</dbReference>
<dbReference type="FunFam" id="4.10.860.10:FF:000001">
    <property type="entry name" value="Eukaryotic translation initiation factor 3 subunit A"/>
    <property type="match status" value="1"/>
</dbReference>
<dbReference type="PROSITE" id="PS50250">
    <property type="entry name" value="PCI"/>
    <property type="match status" value="1"/>
</dbReference>
<evidence type="ECO:0000256" key="6">
    <source>
        <dbReference type="ARBA" id="ARBA00023054"/>
    </source>
</evidence>
<reference evidence="10" key="1">
    <citation type="submission" date="2022-10" db="EMBL/GenBank/DDBJ databases">
        <authorList>
            <person name="Byrne P K."/>
        </authorList>
    </citation>
    <scope>NUCLEOTIDE SEQUENCE</scope>
    <source>
        <strain evidence="10">CBS7001</strain>
    </source>
</reference>
<evidence type="ECO:0000256" key="8">
    <source>
        <dbReference type="SAM" id="MobiDB-lite"/>
    </source>
</evidence>
<feature type="domain" description="PCI" evidence="9">
    <location>
        <begin position="321"/>
        <end position="496"/>
    </location>
</feature>
<evidence type="ECO:0000256" key="4">
    <source>
        <dbReference type="ARBA" id="ARBA00022884"/>
    </source>
</evidence>
<dbReference type="PANTHER" id="PTHR14005:SF0">
    <property type="entry name" value="EUKARYOTIC TRANSLATION INITIATION FACTOR 3 SUBUNIT A"/>
    <property type="match status" value="1"/>
</dbReference>
<dbReference type="InterPro" id="IPR000717">
    <property type="entry name" value="PCI_dom"/>
</dbReference>
<dbReference type="GO" id="GO:0071541">
    <property type="term" value="C:eukaryotic translation initiation factor 3 complex, eIF3m"/>
    <property type="evidence" value="ECO:0007669"/>
    <property type="project" value="TreeGrafter"/>
</dbReference>
<evidence type="ECO:0000256" key="3">
    <source>
        <dbReference type="ARBA" id="ARBA00022540"/>
    </source>
</evidence>
<feature type="compositionally biased region" description="Basic and acidic residues" evidence="8">
    <location>
        <begin position="899"/>
        <end position="918"/>
    </location>
</feature>
<dbReference type="Pfam" id="PF22591">
    <property type="entry name" value="eIF3a_PCI_TPR-like"/>
    <property type="match status" value="1"/>
</dbReference>
<dbReference type="GO" id="GO:0001732">
    <property type="term" value="P:formation of cytoplasmic translation initiation complex"/>
    <property type="evidence" value="ECO:0007669"/>
    <property type="project" value="UniProtKB-UniRule"/>
</dbReference>
<dbReference type="GO" id="GO:0003729">
    <property type="term" value="F:mRNA binding"/>
    <property type="evidence" value="ECO:0007669"/>
    <property type="project" value="TreeGrafter"/>
</dbReference>
<feature type="region of interest" description="Disordered" evidence="8">
    <location>
        <begin position="843"/>
        <end position="965"/>
    </location>
</feature>
<feature type="compositionally biased region" description="Low complexity" evidence="8">
    <location>
        <begin position="929"/>
        <end position="946"/>
    </location>
</feature>
<dbReference type="Gene3D" id="4.10.860.10">
    <property type="entry name" value="UVR domain"/>
    <property type="match status" value="1"/>
</dbReference>
<evidence type="ECO:0000256" key="5">
    <source>
        <dbReference type="ARBA" id="ARBA00022917"/>
    </source>
</evidence>
<dbReference type="GO" id="GO:0016282">
    <property type="term" value="C:eukaryotic 43S preinitiation complex"/>
    <property type="evidence" value="ECO:0007669"/>
    <property type="project" value="UniProtKB-UniRule"/>
</dbReference>
<accession>A0AA35JEP5</accession>
<evidence type="ECO:0000256" key="7">
    <source>
        <dbReference type="HAMAP-Rule" id="MF_03000"/>
    </source>
</evidence>
<dbReference type="HAMAP" id="MF_03000">
    <property type="entry name" value="eIF3a"/>
    <property type="match status" value="1"/>
</dbReference>
<keyword evidence="5 7" id="KW-0648">Protein biosynthesis</keyword>
<comment type="function">
    <text evidence="7">RNA-binding component of the eukaryotic translation initiation factor 3 (eIF-3) complex, which is involved in protein synthesis of a specialized repertoire of mRNAs and, together with other initiation factors, stimulates binding of mRNA and methionyl-tRNAi to the 40S ribosome. The eIF-3 complex specifically targets and initiates translation of a subset of mRNAs involved in cell proliferation.</text>
</comment>
<keyword evidence="2 7" id="KW-0963">Cytoplasm</keyword>
<feature type="compositionally biased region" description="Basic and acidic residues" evidence="8">
    <location>
        <begin position="950"/>
        <end position="965"/>
    </location>
</feature>
<dbReference type="Gene3D" id="1.25.40.860">
    <property type="match status" value="1"/>
</dbReference>
<proteinExistence type="inferred from homology"/>
<evidence type="ECO:0000259" key="9">
    <source>
        <dbReference type="PROSITE" id="PS50250"/>
    </source>
</evidence>
<dbReference type="InterPro" id="IPR054711">
    <property type="entry name" value="eIF3a_PCI_TPR-like"/>
</dbReference>
<name>A0AA35JEP5_SACUV</name>
<sequence>MAPPPFRPENAVKRADELISVGETQAALQSLHDFITARRIRWATPSTVEPVVFKFLEIGVDLKKGKLLKDGLHQYKKLVQGSPEGLASVGAVARKFIDLVETKITSEQTRADELQKQEIDDDLEGGVTPENLLVSVYEQDQSVAGFNDEAITSWLRFTWESYRAVLDLLRNNALLEITYSGVVKKTMHFCLKYQRKNEFKRLAEMLRQHLDAANYQQSKSGNNLVDLSDADTMQRYLDQRFQQVDVSVKLELWHEAYRSIEDVFHLMKTCKRAPKPSTLANYYENLVKVFFVSGDPLLHTTAWKKFYKLYSTNPRATEEEFKTYSSTIFLSAISIQLDEIPSIGYDPHLRMYRLLNLETKPTRKEMLESIIADESIYGKVDEELKQLYDIVEANFNVDTIKQDLESLLTKLVSKPYFSQYIVQLRDVIMRRVFVAASQKFSTVSQSELYELATLPAPLDLSGWDIEKALLQAAIEDYVSISIDHESAKVVFAKDPFDIFESKEIIEEDNSELEAQEEKEETEEALEPQEAEEGEPKEDGEEKEEESDPVIIRNSYIHNKLLELSNVLHDVDSFNKASYMEKVKIARETLIQKNKGDLEKISKIVDERAKRSQEQKQKHMEHAAINAEQNAEVRQQRIQEEKAAIEAKMEEEAHRRLIERKKREFEIIKEREITKMITEVNAKGHVYIDPNEAKSLDLDTIKQVIIAEVSKNKSELENRMDYAMRKLDHTERALRMVELPLLQKEVDALQETDTANYEVMKKKIVDAAKGEHEARMVDHKNLAMVFDDYLKLKERLSGTKESELAELRNQKKAELEAAKKARIEEVRQQRYEEIIARRKEEIANAEREKRAQELAEAGRKQREMEEAAAAKKPTPYVPRAGNREPPSTPSILPKASVSPDKAKLDLMAQKQREMEEAIEQKLAGRGAGGSTPSTPSTPATPASSSAPKKMTMAEKLRAKRLAKEGR</sequence>
<feature type="coiled-coil region" evidence="7">
    <location>
        <begin position="705"/>
        <end position="732"/>
    </location>
</feature>
<dbReference type="GO" id="GO:0033290">
    <property type="term" value="C:eukaryotic 48S preinitiation complex"/>
    <property type="evidence" value="ECO:0007669"/>
    <property type="project" value="UniProtKB-UniRule"/>
</dbReference>
<evidence type="ECO:0000256" key="1">
    <source>
        <dbReference type="ARBA" id="ARBA00004496"/>
    </source>
</evidence>
<keyword evidence="3 7" id="KW-0396">Initiation factor</keyword>
<dbReference type="GO" id="GO:0003743">
    <property type="term" value="F:translation initiation factor activity"/>
    <property type="evidence" value="ECO:0007669"/>
    <property type="project" value="UniProtKB-UniRule"/>
</dbReference>
<evidence type="ECO:0000256" key="2">
    <source>
        <dbReference type="ARBA" id="ARBA00022490"/>
    </source>
</evidence>
<dbReference type="SMART" id="SM00088">
    <property type="entry name" value="PINT"/>
    <property type="match status" value="1"/>
</dbReference>
<keyword evidence="6 7" id="KW-0175">Coiled coil</keyword>
<dbReference type="PANTHER" id="PTHR14005">
    <property type="entry name" value="EUKARYOTIC TRANSLATION INITIATION FACTOR 3, THETA SUBUNIT"/>
    <property type="match status" value="1"/>
</dbReference>
<dbReference type="Proteomes" id="UP001162090">
    <property type="component" value="Chromosome 4"/>
</dbReference>
<dbReference type="EMBL" id="OX365915">
    <property type="protein sequence ID" value="CAI4058682.1"/>
    <property type="molecule type" value="Genomic_DNA"/>
</dbReference>
<dbReference type="GO" id="GO:0071540">
    <property type="term" value="C:eukaryotic translation initiation factor 3 complex, eIF3e"/>
    <property type="evidence" value="ECO:0007669"/>
    <property type="project" value="TreeGrafter"/>
</dbReference>
<feature type="compositionally biased region" description="Basic and acidic residues" evidence="8">
    <location>
        <begin position="843"/>
        <end position="868"/>
    </location>
</feature>
<comment type="subcellular location">
    <subcellularLocation>
        <location evidence="1 7">Cytoplasm</location>
    </subcellularLocation>
</comment>
<evidence type="ECO:0000313" key="10">
    <source>
        <dbReference type="EMBL" id="CAI4058682.1"/>
    </source>
</evidence>
<dbReference type="InterPro" id="IPR027512">
    <property type="entry name" value="EIF3A"/>
</dbReference>
<keyword evidence="4 7" id="KW-0694">RNA-binding</keyword>
<feature type="coiled-coil region" evidence="7">
    <location>
        <begin position="627"/>
        <end position="654"/>
    </location>
</feature>
<gene>
    <name evidence="10" type="primary">SUVC04G2950</name>
    <name evidence="7" type="synonym">RPG1</name>
    <name evidence="10" type="ORF">SUVC_04G2950</name>
</gene>
<feature type="compositionally biased region" description="Acidic residues" evidence="8">
    <location>
        <begin position="509"/>
        <end position="547"/>
    </location>
</feature>
<comment type="subunit">
    <text evidence="7">Component of the eukaryotic translation initiation factor 3 (eIF-3) complex.</text>
</comment>
<organism evidence="10 11">
    <name type="scientific">Saccharomyces uvarum</name>
    <name type="common">Yeast</name>
    <name type="synonym">Saccharomyces bayanus var. uvarum</name>
    <dbReference type="NCBI Taxonomy" id="230603"/>
    <lineage>
        <taxon>Eukaryota</taxon>
        <taxon>Fungi</taxon>
        <taxon>Dikarya</taxon>
        <taxon>Ascomycota</taxon>
        <taxon>Saccharomycotina</taxon>
        <taxon>Saccharomycetes</taxon>
        <taxon>Saccharomycetales</taxon>
        <taxon>Saccharomycetaceae</taxon>
        <taxon>Saccharomyces</taxon>
    </lineage>
</organism>
<dbReference type="GO" id="GO:0043614">
    <property type="term" value="C:multi-eIF complex"/>
    <property type="evidence" value="ECO:0007669"/>
    <property type="project" value="TreeGrafter"/>
</dbReference>
<evidence type="ECO:0000313" key="11">
    <source>
        <dbReference type="Proteomes" id="UP001162090"/>
    </source>
</evidence>
<comment type="similarity">
    <text evidence="7">Belongs to the eIF-3 subunit A family.</text>
</comment>